<dbReference type="Proteomes" id="UP000662821">
    <property type="component" value="Chromosome"/>
</dbReference>
<reference evidence="3 4" key="1">
    <citation type="submission" date="2021-03" db="EMBL/GenBank/DDBJ databases">
        <title>Draft genome sequence of Janthinobacterium sp. strain PLB02 isolated from infected primmorphs (Lubomirskia baicalensis).</title>
        <authorList>
            <person name="Chernogor L.I."/>
            <person name="Belikov S.I."/>
            <person name="Petrushin I.S."/>
        </authorList>
    </citation>
    <scope>NUCLEOTIDE SEQUENCE [LARGE SCALE GENOMIC DNA]</scope>
    <source>
        <strain evidence="3 4">PLB02</strain>
    </source>
</reference>
<dbReference type="EMBL" id="CP071520">
    <property type="protein sequence ID" value="QSX97532.1"/>
    <property type="molecule type" value="Genomic_DNA"/>
</dbReference>
<name>A0AAJ4T6R3_9BURK</name>
<organism evidence="3 4">
    <name type="scientific">Janthinobacterium lividum</name>
    <dbReference type="NCBI Taxonomy" id="29581"/>
    <lineage>
        <taxon>Bacteria</taxon>
        <taxon>Pseudomonadati</taxon>
        <taxon>Pseudomonadota</taxon>
        <taxon>Betaproteobacteria</taxon>
        <taxon>Burkholderiales</taxon>
        <taxon>Oxalobacteraceae</taxon>
        <taxon>Janthinobacterium</taxon>
    </lineage>
</organism>
<dbReference type="AlphaFoldDB" id="A0AAJ4T6R3"/>
<dbReference type="InterPro" id="IPR008972">
    <property type="entry name" value="Cupredoxin"/>
</dbReference>
<proteinExistence type="predicted"/>
<dbReference type="RefSeq" id="WP_151092875.1">
    <property type="nucleotide sequence ID" value="NZ_CP071520.1"/>
</dbReference>
<dbReference type="SUPFAM" id="SSF49503">
    <property type="entry name" value="Cupredoxins"/>
    <property type="match status" value="1"/>
</dbReference>
<evidence type="ECO:0000256" key="1">
    <source>
        <dbReference type="ARBA" id="ARBA00004418"/>
    </source>
</evidence>
<sequence length="142" mass="15739">MKKYSFHPPLASLGLAIFLLCISAQSQSQSGSAAKPQQQEQHVALAIAQRKIAAKPPTIRVRQDTRITVDWSTDEIVSIHLHGYDQLLEVKPGETKAMRIDATVPGRFPVSAHGYGAQTEGKGKQHKHHREAPLMYLEVLPR</sequence>
<feature type="chain" id="PRO_5042494292" description="EfeO-type cupredoxin-like domain-containing protein" evidence="2">
    <location>
        <begin position="29"/>
        <end position="142"/>
    </location>
</feature>
<keyword evidence="2" id="KW-0732">Signal</keyword>
<evidence type="ECO:0000313" key="4">
    <source>
        <dbReference type="Proteomes" id="UP000662821"/>
    </source>
</evidence>
<protein>
    <recommendedName>
        <fullName evidence="5">EfeO-type cupredoxin-like domain-containing protein</fullName>
    </recommendedName>
</protein>
<evidence type="ECO:0008006" key="5">
    <source>
        <dbReference type="Google" id="ProtNLM"/>
    </source>
</evidence>
<accession>A0AAJ4T6R3</accession>
<evidence type="ECO:0000313" key="3">
    <source>
        <dbReference type="EMBL" id="QSX97532.1"/>
    </source>
</evidence>
<dbReference type="GO" id="GO:0042597">
    <property type="term" value="C:periplasmic space"/>
    <property type="evidence" value="ECO:0007669"/>
    <property type="project" value="UniProtKB-SubCell"/>
</dbReference>
<gene>
    <name evidence="3" type="ORF">J3P46_06260</name>
</gene>
<evidence type="ECO:0000256" key="2">
    <source>
        <dbReference type="SAM" id="SignalP"/>
    </source>
</evidence>
<dbReference type="Gene3D" id="2.60.40.420">
    <property type="entry name" value="Cupredoxins - blue copper proteins"/>
    <property type="match status" value="1"/>
</dbReference>
<feature type="signal peptide" evidence="2">
    <location>
        <begin position="1"/>
        <end position="28"/>
    </location>
</feature>
<comment type="subcellular location">
    <subcellularLocation>
        <location evidence="1">Periplasm</location>
    </subcellularLocation>
</comment>